<feature type="compositionally biased region" description="Low complexity" evidence="1">
    <location>
        <begin position="990"/>
        <end position="1012"/>
    </location>
</feature>
<evidence type="ECO:0000313" key="4">
    <source>
        <dbReference type="Proteomes" id="UP001363622"/>
    </source>
</evidence>
<feature type="compositionally biased region" description="Low complexity" evidence="1">
    <location>
        <begin position="1035"/>
        <end position="1052"/>
    </location>
</feature>
<feature type="compositionally biased region" description="Polar residues" evidence="1">
    <location>
        <begin position="815"/>
        <end position="833"/>
    </location>
</feature>
<protein>
    <recommendedName>
        <fullName evidence="2">Fibronectin type-III domain-containing protein</fullName>
    </recommendedName>
</protein>
<feature type="compositionally biased region" description="Low complexity" evidence="1">
    <location>
        <begin position="1094"/>
        <end position="1108"/>
    </location>
</feature>
<feature type="domain" description="Fibronectin type-III" evidence="2">
    <location>
        <begin position="67"/>
        <end position="155"/>
    </location>
</feature>
<feature type="region of interest" description="Disordered" evidence="1">
    <location>
        <begin position="475"/>
        <end position="531"/>
    </location>
</feature>
<comment type="caution">
    <text evidence="3">The sequence shown here is derived from an EMBL/GenBank/DDBJ whole genome shotgun (WGS) entry which is preliminary data.</text>
</comment>
<dbReference type="SUPFAM" id="SSF49265">
    <property type="entry name" value="Fibronectin type III"/>
    <property type="match status" value="1"/>
</dbReference>
<feature type="compositionally biased region" description="Basic and acidic residues" evidence="1">
    <location>
        <begin position="940"/>
        <end position="954"/>
    </location>
</feature>
<feature type="region of interest" description="Disordered" evidence="1">
    <location>
        <begin position="709"/>
        <end position="1171"/>
    </location>
</feature>
<feature type="compositionally biased region" description="Basic and acidic residues" evidence="1">
    <location>
        <begin position="1110"/>
        <end position="1120"/>
    </location>
</feature>
<feature type="compositionally biased region" description="Basic and acidic residues" evidence="1">
    <location>
        <begin position="1059"/>
        <end position="1073"/>
    </location>
</feature>
<feature type="compositionally biased region" description="Low complexity" evidence="1">
    <location>
        <begin position="799"/>
        <end position="814"/>
    </location>
</feature>
<sequence>MEPLDALTSAPSLKALATFAALLWCALPDLLRLGLVLANLRFRLVYRTWKVMAIREDDLIKLLGLDVPAAPVVSLVAIKADSAVFHWELSEPRSAVQAYQIKVNGVLVEEVGPKDTSINVTNLRPATAFTVRIVAINHHNFHTQSEPVRFRTKPPSSDDFFDFAAYQRAVETAHDDEHEDDEDWWVEAKVAPCRNFLEPPSPALPPADMVRSHSNSQAHPRRAQLPRRISPATAITFHQDEMSEDPKSGETEAQLQAEGDRLRADIATTRRAIEEEERNFKEQKEVYSQRHNELKDELARKTAASSELRKEVVNLEKENQRAQAKKAAEEKTLQQKTADRNKMADDVRRYHTQSEEMAAEIVCIGQQKEQRMGMTETKTKDFREKQSEEQATIRTLEESVREIGIQNRVLEEERKKLATGEADPEAQRRTEWAKEEKDWGEKIRALQQRYQVAWAGLQTAERTYAEAQNQLQVVSSRASNQPNLYRQPPILDDAPSRRPSQRQRQHAGSLGNDNFSAAPGTFPATTTTPYSNPSIASISPTITSSSPFFNFANGAAPVPAHRESSFTPAEVEALTGGAPMSPNAGSLLPSDLFSSDTDRSTYAGLEKHDRNSAGSFGNLTGPPGLPIPGLGAIQAQEANQSPSSPVSTHSHSPSYFSSPRASSGQLPMQHPQGGDSDTRSVNSFSGSGRGLTGTGAILHSRFNQLFSRQRGKTVSDDGPVFGSLKSSQSHSLPRPEHEELPPIGTARRRGSHSGSSWMDSIRPFRTSTAPVGTNSPSHVQTRKGPFKIFPSREEESSWPPGLGPERSSSPRPGSTKSFGENQLPRPSTESSQRFGWAPEPTGQRSSPLSTADLGFNAALSSMNPFSRQHSRRPSIQHGPPGLGYDESVVDEFDHPQDTRSPQQAPIGTRPQSQPQPGPSTPPSGKLNPAAPNFKSLWTRSADKARTEKEKVDKKIKGKSKARDLPIPGADLSPTLTRKSRDSHTGRDRSSTVASSVAETASLSLSSSWSPRPSLDRTESRSESVAAAGTSVGKESWMSKLSRKSSSSKFSLPGTGGGSGEKKGGFFSRSEKKNNSSFEDADDGDGTSTEPPTPAFGGSSAASSPAVGSEQRGKEEKKADRSSGLSWSSFRKKRKTASLAESLQSEKTEEDEREREQREESKDSEGLGLFSS</sequence>
<name>A0ABR1KTF1_9PEZI</name>
<dbReference type="InterPro" id="IPR036116">
    <property type="entry name" value="FN3_sf"/>
</dbReference>
<proteinExistence type="predicted"/>
<feature type="region of interest" description="Disordered" evidence="1">
    <location>
        <begin position="319"/>
        <end position="345"/>
    </location>
</feature>
<dbReference type="InterPro" id="IPR013783">
    <property type="entry name" value="Ig-like_fold"/>
</dbReference>
<dbReference type="InterPro" id="IPR003961">
    <property type="entry name" value="FN3_dom"/>
</dbReference>
<gene>
    <name evidence="3" type="ORF">IWZ03DRAFT_308383</name>
</gene>
<feature type="region of interest" description="Disordered" evidence="1">
    <location>
        <begin position="574"/>
        <end position="595"/>
    </location>
</feature>
<feature type="compositionally biased region" description="Low complexity" evidence="1">
    <location>
        <begin position="517"/>
        <end position="531"/>
    </location>
</feature>
<dbReference type="PANTHER" id="PTHR23159:SF31">
    <property type="entry name" value="CENTROSOME-ASSOCIATED PROTEIN CEP250 ISOFORM X1"/>
    <property type="match status" value="1"/>
</dbReference>
<dbReference type="EMBL" id="JBBPHU010000003">
    <property type="protein sequence ID" value="KAK7520405.1"/>
    <property type="molecule type" value="Genomic_DNA"/>
</dbReference>
<reference evidence="3 4" key="1">
    <citation type="submission" date="2024-04" db="EMBL/GenBank/DDBJ databases">
        <title>Phyllosticta paracitricarpa is synonymous to the EU quarantine fungus P. citricarpa based on phylogenomic analyses.</title>
        <authorList>
            <consortium name="Lawrence Berkeley National Laboratory"/>
            <person name="Van Ingen-Buijs V.A."/>
            <person name="Van Westerhoven A.C."/>
            <person name="Haridas S."/>
            <person name="Skiadas P."/>
            <person name="Martin F."/>
            <person name="Groenewald J.Z."/>
            <person name="Crous P.W."/>
            <person name="Seidl M.F."/>
        </authorList>
    </citation>
    <scope>NUCLEOTIDE SEQUENCE [LARGE SCALE GENOMIC DNA]</scope>
    <source>
        <strain evidence="3 4">CBS 123371</strain>
    </source>
</reference>
<feature type="compositionally biased region" description="Basic and acidic residues" evidence="1">
    <location>
        <begin position="1153"/>
        <end position="1164"/>
    </location>
</feature>
<feature type="region of interest" description="Disordered" evidence="1">
    <location>
        <begin position="200"/>
        <end position="225"/>
    </location>
</feature>
<dbReference type="SMART" id="SM00060">
    <property type="entry name" value="FN3"/>
    <property type="match status" value="1"/>
</dbReference>
<evidence type="ECO:0000313" key="3">
    <source>
        <dbReference type="EMBL" id="KAK7520405.1"/>
    </source>
</evidence>
<dbReference type="Pfam" id="PF00041">
    <property type="entry name" value="fn3"/>
    <property type="match status" value="1"/>
</dbReference>
<evidence type="ECO:0000259" key="2">
    <source>
        <dbReference type="PROSITE" id="PS50853"/>
    </source>
</evidence>
<feature type="compositionally biased region" description="Polar residues" evidence="1">
    <location>
        <begin position="858"/>
        <end position="867"/>
    </location>
</feature>
<dbReference type="PANTHER" id="PTHR23159">
    <property type="entry name" value="CENTROSOMAL PROTEIN 2"/>
    <property type="match status" value="1"/>
</dbReference>
<organism evidence="3 4">
    <name type="scientific">Phyllosticta citriasiana</name>
    <dbReference type="NCBI Taxonomy" id="595635"/>
    <lineage>
        <taxon>Eukaryota</taxon>
        <taxon>Fungi</taxon>
        <taxon>Dikarya</taxon>
        <taxon>Ascomycota</taxon>
        <taxon>Pezizomycotina</taxon>
        <taxon>Dothideomycetes</taxon>
        <taxon>Dothideomycetes incertae sedis</taxon>
        <taxon>Botryosphaeriales</taxon>
        <taxon>Phyllostictaceae</taxon>
        <taxon>Phyllosticta</taxon>
    </lineage>
</organism>
<feature type="compositionally biased region" description="Polar residues" evidence="1">
    <location>
        <begin position="765"/>
        <end position="779"/>
    </location>
</feature>
<keyword evidence="4" id="KW-1185">Reference proteome</keyword>
<accession>A0ABR1KTF1</accession>
<dbReference type="CDD" id="cd00063">
    <property type="entry name" value="FN3"/>
    <property type="match status" value="1"/>
</dbReference>
<feature type="compositionally biased region" description="Basic and acidic residues" evidence="1">
    <location>
        <begin position="978"/>
        <end position="989"/>
    </location>
</feature>
<dbReference type="Gene3D" id="2.60.40.10">
    <property type="entry name" value="Immunoglobulins"/>
    <property type="match status" value="1"/>
</dbReference>
<dbReference type="Proteomes" id="UP001363622">
    <property type="component" value="Unassembled WGS sequence"/>
</dbReference>
<evidence type="ECO:0000256" key="1">
    <source>
        <dbReference type="SAM" id="MobiDB-lite"/>
    </source>
</evidence>
<feature type="region of interest" description="Disordered" evidence="1">
    <location>
        <begin position="608"/>
        <end position="688"/>
    </location>
</feature>
<dbReference type="PROSITE" id="PS50853">
    <property type="entry name" value="FN3"/>
    <property type="match status" value="1"/>
</dbReference>
<feature type="compositionally biased region" description="Low complexity" evidence="1">
    <location>
        <begin position="641"/>
        <end position="663"/>
    </location>
</feature>
<feature type="compositionally biased region" description="Polar residues" evidence="1">
    <location>
        <begin position="475"/>
        <end position="484"/>
    </location>
</feature>